<evidence type="ECO:0000313" key="8">
    <source>
        <dbReference type="Proteomes" id="UP000036987"/>
    </source>
</evidence>
<keyword evidence="8" id="KW-1185">Reference proteome</keyword>
<feature type="compositionally biased region" description="Low complexity" evidence="4">
    <location>
        <begin position="541"/>
        <end position="556"/>
    </location>
</feature>
<dbReference type="Proteomes" id="UP000036987">
    <property type="component" value="Unassembled WGS sequence"/>
</dbReference>
<dbReference type="PANTHER" id="PTHR46548">
    <property type="entry name" value="BAH AND TFIIS DOMAIN-CONTAINING PROTEIN-RELATED"/>
    <property type="match status" value="1"/>
</dbReference>
<feature type="compositionally biased region" description="Polar residues" evidence="4">
    <location>
        <begin position="666"/>
        <end position="675"/>
    </location>
</feature>
<feature type="compositionally biased region" description="Basic and acidic residues" evidence="4">
    <location>
        <begin position="245"/>
        <end position="264"/>
    </location>
</feature>
<dbReference type="SMART" id="SM00509">
    <property type="entry name" value="TFS2N"/>
    <property type="match status" value="1"/>
</dbReference>
<proteinExistence type="predicted"/>
<dbReference type="PROSITE" id="PS51319">
    <property type="entry name" value="TFIIS_N"/>
    <property type="match status" value="1"/>
</dbReference>
<dbReference type="Pfam" id="PF01426">
    <property type="entry name" value="BAH"/>
    <property type="match status" value="1"/>
</dbReference>
<feature type="domain" description="TFIIS N-terminal" evidence="6">
    <location>
        <begin position="351"/>
        <end position="428"/>
    </location>
</feature>
<dbReference type="InterPro" id="IPR043151">
    <property type="entry name" value="BAH_sf"/>
</dbReference>
<evidence type="ECO:0000313" key="7">
    <source>
        <dbReference type="EMBL" id="KMZ72102.1"/>
    </source>
</evidence>
<feature type="compositionally biased region" description="Low complexity" evidence="4">
    <location>
        <begin position="490"/>
        <end position="503"/>
    </location>
</feature>
<dbReference type="SUPFAM" id="SSF47676">
    <property type="entry name" value="Conserved domain common to transcription factors TFIIS, elongin A, CRSP70"/>
    <property type="match status" value="1"/>
</dbReference>
<sequence length="1674" mass="179733">MHGREVQEKSSSWHMWPVPPTHGKTTGQQQEHHQSSSPSSLLNFSDSNNHLDFFFKGGRKIYIGDCALFQSGNSPAFIGIIRWFSSEKEGHLKLGVNWLYRPVDLKLVKGTLLEAAPNEIFYSFHRDEILAESLLHPCKVAFLRKGVELPSRISSYVCRRVYDITNKCLWWLTDQNYINERQEEVDKLLDKTQLEMHAAVQSGGRSPKPLNGQSSVQQLKSGSDSVQNSGNGTSVSSQCKGKRKEKAEQGPEINRKDLASKSENGDSGICVLEGKVKAELAKITEKGALVNIEGVEKLVHLMQPDKIERKIDLAGRILLSDVIASTENIDCLSRFVFLGGVLFLANWLQEAHKGKIGDSTSPRESDKSVDELLMALLRALDRLPVNLDALRASCIGKSVNNLRSHKNSEIQKKARSLVDTWKKRVDAEMSNKPVTQNQTIAWSAKLSFSEVCQGGNKHAGSSDAATKISLTQPSIPKNLPIKHSYGDSTVKSSPSPPIVSKLPLNGPSVVAISSKDEQCKVTGMTRSSELQLTSIKEEKSSGSSQSQNNSQSCSSGHAKTSVTSCKDDVKSSTSGSRKTSKSSGGVMRHRRSNNGLHVTGISGKSSPYNRNLASGRTSQSGPSSERPIDLPISDHGNGHRLIVRLPNPGRSPVRSTSGGSVEVPSTLGSRASSPGISEKQEQNDRKIKIRSNASQASVVVGQITESRQSNDTKGAVLMDAEGPMPSTVNEVCKNNDENGKAEDDLKTASSSSANEKEPSHIASKSAKSCDPSFSSINALIDSCVKCSEHDASLSAGDAVGMNLLASVATGEICKSDLISSSTSPIGNSPMQDDHSITTEDKLEFSSFVKHDDINSVSEKQNNTEDILKLEVQTTKNPSNDGKHNLILEEHKSTGDLTDLSMKLESNPGVKAITGGRSMSTSADHLKKDMEVDGANNLQENLNPDMKSCDDGSRDNKLNVRKPLSEKLHSNCALGKFADTDRPAFNIICNSLDNGENKVRGVACKTTPRKEKDNGDIELERAHTVKQGSNISIAPEGHSPGNSAVKPEVFGDTKDRPVSSTSEYVKKLMPRNTNNADNGNPSAPSDNVNKQVSLVPPVFDSSEPHDNGKEQVSPTSPALDNQARLVPCTANKDSLKSETYKTPTTVPGKQEMPHVPISDVEQSAKNETLRSAQADETEPACLPGDSSLEPCSVSSTKHGFDLNEGISSDEANQGDIAVSPQLRSPHAISHSVLPPFTVSLMPGSSHIPVTIAAPAKGPFVSPENLFSSKGKLGWKGSAATSAFRPAEPRKVYEMPLSTSEPPSDTTSGKQIRPALDIDLNVADEQILDDIVSHTFVQEIASQSGSVTIPDTSGRNAVGLDLDLNKLGEIAENGHPFTNSTRETTFLPVKSASGEASISRDFDLNNGPCLDELSVEPASHGQYMKNNGIPFIAPSGLRMNNTDMSNMSPWFLPGNAYPSVTIPSFMSDRGDQAYPIVAPAASQRFLGSTAGSYAGDIYRNQMLSSSPAMAFSPSASFQYASFPFGSNFPLASTSTTGGSMAFVDTSSGGGPGFPASIPSQLVRPTNAVGSAYVRPNMTSLQECSTSSGGGGSECGRKWGRQSLDLNAGPGSIDVEGGRDERLTSSQQFSVAGSHIFAEEQARIYHVGSGGLKRKEPEGGWEAERYTTPYKQPPPWQ</sequence>
<evidence type="ECO:0000256" key="1">
    <source>
        <dbReference type="ARBA" id="ARBA00004123"/>
    </source>
</evidence>
<feature type="domain" description="BAH" evidence="5">
    <location>
        <begin position="59"/>
        <end position="173"/>
    </location>
</feature>
<feature type="compositionally biased region" description="Low complexity" evidence="4">
    <location>
        <begin position="571"/>
        <end position="585"/>
    </location>
</feature>
<feature type="compositionally biased region" description="Polar residues" evidence="4">
    <location>
        <begin position="602"/>
        <end position="623"/>
    </location>
</feature>
<dbReference type="CDD" id="cd00183">
    <property type="entry name" value="TFIIS_I"/>
    <property type="match status" value="1"/>
</dbReference>
<dbReference type="Gene3D" id="1.20.930.10">
    <property type="entry name" value="Conserved domain common to transcription factors TFIIS, elongin A, CRSP70"/>
    <property type="match status" value="1"/>
</dbReference>
<dbReference type="PROSITE" id="PS51038">
    <property type="entry name" value="BAH"/>
    <property type="match status" value="1"/>
</dbReference>
<dbReference type="PANTHER" id="PTHR46548:SF1">
    <property type="entry name" value="BAH AND TFIIS DOMAIN-CONTAINING PROTEIN-RELATED"/>
    <property type="match status" value="1"/>
</dbReference>
<keyword evidence="2 3" id="KW-0539">Nucleus</keyword>
<feature type="region of interest" description="Disordered" evidence="4">
    <location>
        <begin position="475"/>
        <end position="503"/>
    </location>
</feature>
<protein>
    <submittedName>
        <fullName evidence="7">Putative BAH domain-containing protein</fullName>
    </submittedName>
</protein>
<feature type="region of interest" description="Disordered" evidence="4">
    <location>
        <begin position="197"/>
        <end position="264"/>
    </location>
</feature>
<feature type="compositionally biased region" description="Polar residues" evidence="4">
    <location>
        <begin position="211"/>
        <end position="239"/>
    </location>
</feature>
<comment type="subcellular location">
    <subcellularLocation>
        <location evidence="1 3">Nucleus</location>
    </subcellularLocation>
</comment>
<gene>
    <name evidence="7" type="ORF">ZOSMA_16G00680</name>
</gene>
<evidence type="ECO:0000259" key="5">
    <source>
        <dbReference type="PROSITE" id="PS51038"/>
    </source>
</evidence>
<dbReference type="InterPro" id="IPR035441">
    <property type="entry name" value="TFIIS/LEDGF_dom_sf"/>
</dbReference>
<organism evidence="7 8">
    <name type="scientific">Zostera marina</name>
    <name type="common">Eelgrass</name>
    <dbReference type="NCBI Taxonomy" id="29655"/>
    <lineage>
        <taxon>Eukaryota</taxon>
        <taxon>Viridiplantae</taxon>
        <taxon>Streptophyta</taxon>
        <taxon>Embryophyta</taxon>
        <taxon>Tracheophyta</taxon>
        <taxon>Spermatophyta</taxon>
        <taxon>Magnoliopsida</taxon>
        <taxon>Liliopsida</taxon>
        <taxon>Zosteraceae</taxon>
        <taxon>Zostera</taxon>
    </lineage>
</organism>
<evidence type="ECO:0000256" key="2">
    <source>
        <dbReference type="ARBA" id="ARBA00023242"/>
    </source>
</evidence>
<feature type="region of interest" description="Disordered" evidence="4">
    <location>
        <begin position="520"/>
        <end position="695"/>
    </location>
</feature>
<dbReference type="SMART" id="SM00439">
    <property type="entry name" value="BAH"/>
    <property type="match status" value="1"/>
</dbReference>
<feature type="region of interest" description="Disordered" evidence="4">
    <location>
        <begin position="1646"/>
        <end position="1674"/>
    </location>
</feature>
<evidence type="ECO:0000256" key="4">
    <source>
        <dbReference type="SAM" id="MobiDB-lite"/>
    </source>
</evidence>
<feature type="compositionally biased region" description="Basic and acidic residues" evidence="4">
    <location>
        <begin position="733"/>
        <end position="746"/>
    </location>
</feature>
<dbReference type="InterPro" id="IPR017923">
    <property type="entry name" value="TFIIS_N"/>
</dbReference>
<feature type="compositionally biased region" description="Polar residues" evidence="4">
    <location>
        <begin position="1070"/>
        <end position="1091"/>
    </location>
</feature>
<evidence type="ECO:0000259" key="6">
    <source>
        <dbReference type="PROSITE" id="PS51319"/>
    </source>
</evidence>
<feature type="region of interest" description="Disordered" evidence="4">
    <location>
        <begin position="1023"/>
        <end position="1154"/>
    </location>
</feature>
<dbReference type="GO" id="GO:0003682">
    <property type="term" value="F:chromatin binding"/>
    <property type="evidence" value="ECO:0007669"/>
    <property type="project" value="InterPro"/>
</dbReference>
<dbReference type="InterPro" id="IPR001025">
    <property type="entry name" value="BAH_dom"/>
</dbReference>
<dbReference type="EMBL" id="LFYR01000643">
    <property type="protein sequence ID" value="KMZ72102.1"/>
    <property type="molecule type" value="Genomic_DNA"/>
</dbReference>
<feature type="compositionally biased region" description="Polar residues" evidence="4">
    <location>
        <begin position="524"/>
        <end position="534"/>
    </location>
</feature>
<dbReference type="Pfam" id="PF08711">
    <property type="entry name" value="Med26"/>
    <property type="match status" value="1"/>
</dbReference>
<feature type="region of interest" description="Disordered" evidence="4">
    <location>
        <begin position="721"/>
        <end position="769"/>
    </location>
</feature>
<dbReference type="GO" id="GO:0005634">
    <property type="term" value="C:nucleus"/>
    <property type="evidence" value="ECO:0007669"/>
    <property type="project" value="UniProtKB-SubCell"/>
</dbReference>
<reference evidence="8" key="1">
    <citation type="journal article" date="2016" name="Nature">
        <title>The genome of the seagrass Zostera marina reveals angiosperm adaptation to the sea.</title>
        <authorList>
            <person name="Olsen J.L."/>
            <person name="Rouze P."/>
            <person name="Verhelst B."/>
            <person name="Lin Y.-C."/>
            <person name="Bayer T."/>
            <person name="Collen J."/>
            <person name="Dattolo E."/>
            <person name="De Paoli E."/>
            <person name="Dittami S."/>
            <person name="Maumus F."/>
            <person name="Michel G."/>
            <person name="Kersting A."/>
            <person name="Lauritano C."/>
            <person name="Lohaus R."/>
            <person name="Toepel M."/>
            <person name="Tonon T."/>
            <person name="Vanneste K."/>
            <person name="Amirebrahimi M."/>
            <person name="Brakel J."/>
            <person name="Bostroem C."/>
            <person name="Chovatia M."/>
            <person name="Grimwood J."/>
            <person name="Jenkins J.W."/>
            <person name="Jueterbock A."/>
            <person name="Mraz A."/>
            <person name="Stam W.T."/>
            <person name="Tice H."/>
            <person name="Bornberg-Bauer E."/>
            <person name="Green P.J."/>
            <person name="Pearson G.A."/>
            <person name="Procaccini G."/>
            <person name="Duarte C.M."/>
            <person name="Schmutz J."/>
            <person name="Reusch T.B.H."/>
            <person name="Van de Peer Y."/>
        </authorList>
    </citation>
    <scope>NUCLEOTIDE SEQUENCE [LARGE SCALE GENOMIC DNA]</scope>
    <source>
        <strain evidence="8">cv. Finnish</strain>
    </source>
</reference>
<dbReference type="InterPro" id="IPR003617">
    <property type="entry name" value="TFIIS/CRSP70_N_sub"/>
</dbReference>
<feature type="compositionally biased region" description="Basic and acidic residues" evidence="4">
    <location>
        <begin position="1650"/>
        <end position="1662"/>
    </location>
</feature>
<name>A0A0K9PV50_ZOSMR</name>
<dbReference type="OMA" id="DQNFRML"/>
<feature type="region of interest" description="Disordered" evidence="4">
    <location>
        <begin position="1581"/>
        <end position="1616"/>
    </location>
</feature>
<comment type="caution">
    <text evidence="7">The sequence shown here is derived from an EMBL/GenBank/DDBJ whole genome shotgun (WGS) entry which is preliminary data.</text>
</comment>
<feature type="compositionally biased region" description="Polar residues" evidence="4">
    <location>
        <begin position="1109"/>
        <end position="1118"/>
    </location>
</feature>
<dbReference type="Gene3D" id="2.30.30.490">
    <property type="match status" value="1"/>
</dbReference>
<dbReference type="OrthoDB" id="1917005at2759"/>
<evidence type="ECO:0000256" key="3">
    <source>
        <dbReference type="PROSITE-ProRule" id="PRU00649"/>
    </source>
</evidence>
<accession>A0A0K9PV50</accession>
<feature type="region of interest" description="Disordered" evidence="4">
    <location>
        <begin position="1"/>
        <end position="41"/>
    </location>
</feature>